<comment type="caution">
    <text evidence="2">The sequence shown here is derived from an EMBL/GenBank/DDBJ whole genome shotgun (WGS) entry which is preliminary data.</text>
</comment>
<evidence type="ECO:0000313" key="2">
    <source>
        <dbReference type="EMBL" id="KAE8242490.1"/>
    </source>
</evidence>
<accession>A0A177TF06</accession>
<sequence length="222" mass="24150">MQIGSHTGQLIPTGAQHPPLPPLHGGTMLGQDIDTFIRAMVIFPWRWVDLVRKGLSMDMHSYILATYDRRSFDSIDTSEAALRLHHLIGRPCSATSKQSKNPISDLRQGALQRILTADLDISAPDNLERGVTYCINSFRILVGIGLSDDNHFSQYRLRQCSYESAWCSLRTELLPEGIGALCAPLVSVAVAVIGAYGSSSSSSTAPVVSSRVSPFPPPSVFP</sequence>
<dbReference type="Proteomes" id="UP000077521">
    <property type="component" value="Unassembled WGS sequence"/>
</dbReference>
<dbReference type="AlphaFoldDB" id="A0A177TF06"/>
<protein>
    <submittedName>
        <fullName evidence="2">Uncharacterized protein</fullName>
    </submittedName>
</protein>
<name>A0A177TF06_9BASI</name>
<feature type="compositionally biased region" description="Low complexity" evidence="1">
    <location>
        <begin position="198"/>
        <end position="213"/>
    </location>
</feature>
<keyword evidence="3" id="KW-1185">Reference proteome</keyword>
<evidence type="ECO:0000313" key="3">
    <source>
        <dbReference type="Proteomes" id="UP000077521"/>
    </source>
</evidence>
<evidence type="ECO:0000256" key="1">
    <source>
        <dbReference type="SAM" id="MobiDB-lite"/>
    </source>
</evidence>
<reference evidence="2" key="2">
    <citation type="journal article" date="2019" name="IMA Fungus">
        <title>Genome sequencing and comparison of five Tilletia species to identify candidate genes for the detection of regulated species infecting wheat.</title>
        <authorList>
            <person name="Nguyen H.D.T."/>
            <person name="Sultana T."/>
            <person name="Kesanakurti P."/>
            <person name="Hambleton S."/>
        </authorList>
    </citation>
    <scope>NUCLEOTIDE SEQUENCE</scope>
    <source>
        <strain evidence="2">DAOMC 236416</strain>
    </source>
</reference>
<dbReference type="EMBL" id="LWDF02000807">
    <property type="protein sequence ID" value="KAE8242490.1"/>
    <property type="molecule type" value="Genomic_DNA"/>
</dbReference>
<gene>
    <name evidence="2" type="ORF">A4X13_0g7137</name>
</gene>
<feature type="region of interest" description="Disordered" evidence="1">
    <location>
        <begin position="198"/>
        <end position="222"/>
    </location>
</feature>
<reference evidence="2" key="1">
    <citation type="submission" date="2016-04" db="EMBL/GenBank/DDBJ databases">
        <authorList>
            <person name="Nguyen H.D."/>
            <person name="Samba Siva P."/>
            <person name="Cullis J."/>
            <person name="Levesque C.A."/>
            <person name="Hambleton S."/>
        </authorList>
    </citation>
    <scope>NUCLEOTIDE SEQUENCE</scope>
    <source>
        <strain evidence="2">DAOMC 236416</strain>
    </source>
</reference>
<proteinExistence type="predicted"/>
<organism evidence="2 3">
    <name type="scientific">Tilletia indica</name>
    <dbReference type="NCBI Taxonomy" id="43049"/>
    <lineage>
        <taxon>Eukaryota</taxon>
        <taxon>Fungi</taxon>
        <taxon>Dikarya</taxon>
        <taxon>Basidiomycota</taxon>
        <taxon>Ustilaginomycotina</taxon>
        <taxon>Exobasidiomycetes</taxon>
        <taxon>Tilletiales</taxon>
        <taxon>Tilletiaceae</taxon>
        <taxon>Tilletia</taxon>
    </lineage>
</organism>